<dbReference type="GO" id="GO:0005737">
    <property type="term" value="C:cytoplasm"/>
    <property type="evidence" value="ECO:0007669"/>
    <property type="project" value="TreeGrafter"/>
</dbReference>
<evidence type="ECO:0000313" key="2">
    <source>
        <dbReference type="EMBL" id="GBR76699.1"/>
    </source>
</evidence>
<dbReference type="SUPFAM" id="SSF52317">
    <property type="entry name" value="Class I glutamine amidotransferase-like"/>
    <property type="match status" value="1"/>
</dbReference>
<dbReference type="InterPro" id="IPR050325">
    <property type="entry name" value="Prot/Nucl_acid_deglycase"/>
</dbReference>
<evidence type="ECO:0000313" key="3">
    <source>
        <dbReference type="Proteomes" id="UP000275925"/>
    </source>
</evidence>
<feature type="domain" description="DJ-1/PfpI" evidence="1">
    <location>
        <begin position="2"/>
        <end position="147"/>
    </location>
</feature>
<evidence type="ECO:0000259" key="1">
    <source>
        <dbReference type="Pfam" id="PF01965"/>
    </source>
</evidence>
<keyword evidence="3" id="KW-1185">Reference proteome</keyword>
<dbReference type="PANTHER" id="PTHR48094">
    <property type="entry name" value="PROTEIN/NUCLEIC ACID DEGLYCASE DJ-1-RELATED"/>
    <property type="match status" value="1"/>
</dbReference>
<dbReference type="GO" id="GO:0016740">
    <property type="term" value="F:transferase activity"/>
    <property type="evidence" value="ECO:0007669"/>
    <property type="project" value="UniProtKB-KW"/>
</dbReference>
<organism evidence="2 3">
    <name type="scientific">Candidatus Termititenax persephonae</name>
    <dbReference type="NCBI Taxonomy" id="2218525"/>
    <lineage>
        <taxon>Bacteria</taxon>
        <taxon>Bacillati</taxon>
        <taxon>Candidatus Margulisiibacteriota</taxon>
        <taxon>Candidatus Termititenacia</taxon>
        <taxon>Candidatus Termititenacales</taxon>
        <taxon>Candidatus Termititenacaceae</taxon>
        <taxon>Candidatus Termititenax</taxon>
    </lineage>
</organism>
<dbReference type="EMBL" id="BGZO01000041">
    <property type="protein sequence ID" value="GBR76699.1"/>
    <property type="molecule type" value="Genomic_DNA"/>
</dbReference>
<name>A0A388THR4_9BACT</name>
<dbReference type="Proteomes" id="UP000275925">
    <property type="component" value="Unassembled WGS sequence"/>
</dbReference>
<dbReference type="CDD" id="cd03135">
    <property type="entry name" value="GATase1_DJ-1"/>
    <property type="match status" value="1"/>
</dbReference>
<dbReference type="InterPro" id="IPR029062">
    <property type="entry name" value="Class_I_gatase-like"/>
</dbReference>
<dbReference type="Pfam" id="PF01965">
    <property type="entry name" value="DJ-1_PfpI"/>
    <property type="match status" value="1"/>
</dbReference>
<sequence>MPKEILAKAGFLVVTASTVPGDLSGKKNLTTAHVDITLDKVNSADYQGLMIVGGQRTFWYDETVLRLCREFHAAGKLVAAICISGAIPAQAGLLRGRECTVFPDPAAIEDIQKNGAVYVHQPVVVSGNIITADGPAAAEEFGQALVEFLSR</sequence>
<comment type="caution">
    <text evidence="2">The sequence shown here is derived from an EMBL/GenBank/DDBJ whole genome shotgun (WGS) entry which is preliminary data.</text>
</comment>
<protein>
    <submittedName>
        <fullName evidence="2">Glutamine amidotransferase 1 super family</fullName>
    </submittedName>
</protein>
<dbReference type="AlphaFoldDB" id="A0A388THR4"/>
<keyword evidence="2" id="KW-0315">Glutamine amidotransferase</keyword>
<dbReference type="InterPro" id="IPR002818">
    <property type="entry name" value="DJ-1/PfpI"/>
</dbReference>
<dbReference type="PANTHER" id="PTHR48094:SF12">
    <property type="entry name" value="PARKINSON DISEASE PROTEIN 7 HOMOLOG"/>
    <property type="match status" value="1"/>
</dbReference>
<proteinExistence type="predicted"/>
<accession>A0A388THR4</accession>
<reference evidence="2 3" key="1">
    <citation type="journal article" date="2019" name="ISME J.">
        <title>Genome analyses of uncultured TG2/ZB3 bacteria in 'Margulisbacteria' specifically attached to ectosymbiotic spirochetes of protists in the termite gut.</title>
        <authorList>
            <person name="Utami Y.D."/>
            <person name="Kuwahara H."/>
            <person name="Igai K."/>
            <person name="Murakami T."/>
            <person name="Sugaya K."/>
            <person name="Morikawa T."/>
            <person name="Nagura Y."/>
            <person name="Yuki M."/>
            <person name="Deevong P."/>
            <person name="Inoue T."/>
            <person name="Kihara K."/>
            <person name="Lo N."/>
            <person name="Yamada A."/>
            <person name="Ohkuma M."/>
            <person name="Hongoh Y."/>
        </authorList>
    </citation>
    <scope>NUCLEOTIDE SEQUENCE [LARGE SCALE GENOMIC DNA]</scope>
    <source>
        <strain evidence="2">NkOx7-02</strain>
    </source>
</reference>
<gene>
    <name evidence="2" type="ORF">NO2_1210</name>
</gene>
<dbReference type="Gene3D" id="3.40.50.880">
    <property type="match status" value="1"/>
</dbReference>